<feature type="transmembrane region" description="Helical" evidence="8">
    <location>
        <begin position="288"/>
        <end position="312"/>
    </location>
</feature>
<evidence type="ECO:0000256" key="7">
    <source>
        <dbReference type="ARBA" id="ARBA00038459"/>
    </source>
</evidence>
<keyword evidence="3" id="KW-1003">Cell membrane</keyword>
<dbReference type="AlphaFoldDB" id="A0A178ZKW4"/>
<evidence type="ECO:0000256" key="6">
    <source>
        <dbReference type="ARBA" id="ARBA00023136"/>
    </source>
</evidence>
<dbReference type="FunFam" id="1.20.1250.20:FF:000011">
    <property type="entry name" value="MFS multidrug transporter, putative"/>
    <property type="match status" value="1"/>
</dbReference>
<dbReference type="SUPFAM" id="SSF103473">
    <property type="entry name" value="MFS general substrate transporter"/>
    <property type="match status" value="1"/>
</dbReference>
<evidence type="ECO:0000256" key="4">
    <source>
        <dbReference type="ARBA" id="ARBA00022692"/>
    </source>
</evidence>
<dbReference type="InterPro" id="IPR011701">
    <property type="entry name" value="MFS"/>
</dbReference>
<dbReference type="Gene3D" id="1.20.1250.20">
    <property type="entry name" value="MFS general substrate transporter like domains"/>
    <property type="match status" value="1"/>
</dbReference>
<reference evidence="10 11" key="1">
    <citation type="submission" date="2016-04" db="EMBL/GenBank/DDBJ databases">
        <title>Draft genome of Fonsecaea erecta CBS 125763.</title>
        <authorList>
            <person name="Weiss V.A."/>
            <person name="Vicente V.A."/>
            <person name="Raittz R.T."/>
            <person name="Moreno L.F."/>
            <person name="De Souza E.M."/>
            <person name="Pedrosa F.O."/>
            <person name="Steffens M.B."/>
            <person name="Faoro H."/>
            <person name="Tadra-Sfeir M.Z."/>
            <person name="Najafzadeh M.J."/>
            <person name="Felipe M.S."/>
            <person name="Teixeira M."/>
            <person name="Sun J."/>
            <person name="Xi L."/>
            <person name="Gomes R."/>
            <person name="De Azevedo C.M."/>
            <person name="Salgado C.G."/>
            <person name="Da Silva M.B."/>
            <person name="Nascimento M.F."/>
            <person name="Queiroz-Telles F."/>
            <person name="Attili D.S."/>
            <person name="Gorbushina A."/>
        </authorList>
    </citation>
    <scope>NUCLEOTIDE SEQUENCE [LARGE SCALE GENOMIC DNA]</scope>
    <source>
        <strain evidence="10 11">CBS 125763</strain>
    </source>
</reference>
<evidence type="ECO:0000259" key="9">
    <source>
        <dbReference type="PROSITE" id="PS50850"/>
    </source>
</evidence>
<dbReference type="PANTHER" id="PTHR23502:SF186">
    <property type="entry name" value="MAJOR FACILITATOR SUPERFAMILY (MFS) PROFILE DOMAIN-CONTAINING PROTEIN"/>
    <property type="match status" value="1"/>
</dbReference>
<gene>
    <name evidence="10" type="ORF">AYL99_05429</name>
</gene>
<keyword evidence="2" id="KW-0813">Transport</keyword>
<accession>A0A178ZKW4</accession>
<feature type="transmembrane region" description="Helical" evidence="8">
    <location>
        <begin position="396"/>
        <end position="421"/>
    </location>
</feature>
<evidence type="ECO:0000256" key="8">
    <source>
        <dbReference type="SAM" id="Phobius"/>
    </source>
</evidence>
<evidence type="ECO:0000313" key="11">
    <source>
        <dbReference type="Proteomes" id="UP000078343"/>
    </source>
</evidence>
<comment type="similarity">
    <text evidence="7">Belongs to the major facilitator superfamily. DHA1 family. Polyamines/proton antiporter (TC 2.A.1.2.16) subfamily.</text>
</comment>
<keyword evidence="4 8" id="KW-0812">Transmembrane</keyword>
<evidence type="ECO:0000256" key="3">
    <source>
        <dbReference type="ARBA" id="ARBA00022475"/>
    </source>
</evidence>
<protein>
    <submittedName>
        <fullName evidence="10">Putative MFS-type transporter</fullName>
    </submittedName>
</protein>
<dbReference type="InterPro" id="IPR020846">
    <property type="entry name" value="MFS_dom"/>
</dbReference>
<feature type="transmembrane region" description="Helical" evidence="8">
    <location>
        <begin position="189"/>
        <end position="212"/>
    </location>
</feature>
<organism evidence="10 11">
    <name type="scientific">Fonsecaea erecta</name>
    <dbReference type="NCBI Taxonomy" id="1367422"/>
    <lineage>
        <taxon>Eukaryota</taxon>
        <taxon>Fungi</taxon>
        <taxon>Dikarya</taxon>
        <taxon>Ascomycota</taxon>
        <taxon>Pezizomycotina</taxon>
        <taxon>Eurotiomycetes</taxon>
        <taxon>Chaetothyriomycetidae</taxon>
        <taxon>Chaetothyriales</taxon>
        <taxon>Herpotrichiellaceae</taxon>
        <taxon>Fonsecaea</taxon>
    </lineage>
</organism>
<dbReference type="CDD" id="cd17323">
    <property type="entry name" value="MFS_Tpo1_MDR_like"/>
    <property type="match status" value="1"/>
</dbReference>
<dbReference type="PROSITE" id="PS50850">
    <property type="entry name" value="MFS"/>
    <property type="match status" value="1"/>
</dbReference>
<sequence>MSNEVNAEMKDEEPGLVVRTLTPPSWTNDSDADALFLNEDGHVDFAPEDLDNPKNWSPARRWYIVIAALILALNATYASSSPTGCFESIAEDLHVSVEAAGLVITLFLLGYCFGPLFWGPLSEFYGRRVVFLITFTLYLAFGFLCAFTPNFAGLLVGRFLTGSLVSSTLSNSPAVMADLLNADERGIGLALFAVITLAGPALGPIVSGFLQLKLDWRWSFYVLLWLAGGSFPFLLSLPETHPPTILLHKARRARRENPRYEHVMTAAEARGRSLRSILRVALTRPWTIFFDLISFLFAIYSTVAYTLLYMLFEIFPVVFQQKRGWNSGVGELPLLSVIIGGCMGGTVVCFQALRERKKTLTGWKRVPEDRLPVMIVAGFLFPISMFWFAWSGEYNGVPWIVVTLAATSLVFSLTMIMVSCLSYLVDCYLMYAASAMAVNTVCRSAGGAASPLFTQYMYNRLGVGGGGSLVGGIAILLAVVPVMFYKYGDRIRKRSKFSPTGERK</sequence>
<keyword evidence="6 8" id="KW-0472">Membrane</keyword>
<evidence type="ECO:0000256" key="2">
    <source>
        <dbReference type="ARBA" id="ARBA00022448"/>
    </source>
</evidence>
<dbReference type="GO" id="GO:0022857">
    <property type="term" value="F:transmembrane transporter activity"/>
    <property type="evidence" value="ECO:0007669"/>
    <property type="project" value="InterPro"/>
</dbReference>
<evidence type="ECO:0000256" key="1">
    <source>
        <dbReference type="ARBA" id="ARBA00004651"/>
    </source>
</evidence>
<dbReference type="Pfam" id="PF07690">
    <property type="entry name" value="MFS_1"/>
    <property type="match status" value="1"/>
</dbReference>
<feature type="transmembrane region" description="Helical" evidence="8">
    <location>
        <begin position="371"/>
        <end position="390"/>
    </location>
</feature>
<dbReference type="GO" id="GO:0005886">
    <property type="term" value="C:plasma membrane"/>
    <property type="evidence" value="ECO:0007669"/>
    <property type="project" value="UniProtKB-SubCell"/>
</dbReference>
<evidence type="ECO:0000313" key="10">
    <source>
        <dbReference type="EMBL" id="OAP60427.1"/>
    </source>
</evidence>
<name>A0A178ZKW4_9EURO</name>
<feature type="transmembrane region" description="Helical" evidence="8">
    <location>
        <begin position="130"/>
        <end position="149"/>
    </location>
</feature>
<feature type="domain" description="Major facilitator superfamily (MFS) profile" evidence="9">
    <location>
        <begin position="60"/>
        <end position="490"/>
    </location>
</feature>
<feature type="transmembrane region" description="Helical" evidence="8">
    <location>
        <begin position="332"/>
        <end position="350"/>
    </location>
</feature>
<dbReference type="Proteomes" id="UP000078343">
    <property type="component" value="Unassembled WGS sequence"/>
</dbReference>
<dbReference type="OrthoDB" id="6770063at2759"/>
<dbReference type="PANTHER" id="PTHR23502">
    <property type="entry name" value="MAJOR FACILITATOR SUPERFAMILY"/>
    <property type="match status" value="1"/>
</dbReference>
<dbReference type="GeneID" id="30009597"/>
<dbReference type="EMBL" id="LVYI01000004">
    <property type="protein sequence ID" value="OAP60427.1"/>
    <property type="molecule type" value="Genomic_DNA"/>
</dbReference>
<comment type="subcellular location">
    <subcellularLocation>
        <location evidence="1">Cell membrane</location>
        <topology evidence="1">Multi-pass membrane protein</topology>
    </subcellularLocation>
</comment>
<dbReference type="RefSeq" id="XP_018693794.1">
    <property type="nucleotide sequence ID" value="XM_018836941.1"/>
</dbReference>
<proteinExistence type="inferred from homology"/>
<keyword evidence="11" id="KW-1185">Reference proteome</keyword>
<feature type="transmembrane region" description="Helical" evidence="8">
    <location>
        <begin position="466"/>
        <end position="485"/>
    </location>
</feature>
<dbReference type="InterPro" id="IPR036259">
    <property type="entry name" value="MFS_trans_sf"/>
</dbReference>
<evidence type="ECO:0000256" key="5">
    <source>
        <dbReference type="ARBA" id="ARBA00022989"/>
    </source>
</evidence>
<keyword evidence="5 8" id="KW-1133">Transmembrane helix</keyword>
<feature type="transmembrane region" description="Helical" evidence="8">
    <location>
        <begin position="428"/>
        <end position="446"/>
    </location>
</feature>
<comment type="caution">
    <text evidence="10">The sequence shown here is derived from an EMBL/GenBank/DDBJ whole genome shotgun (WGS) entry which is preliminary data.</text>
</comment>
<feature type="transmembrane region" description="Helical" evidence="8">
    <location>
        <begin position="99"/>
        <end position="118"/>
    </location>
</feature>
<feature type="transmembrane region" description="Helical" evidence="8">
    <location>
        <begin position="62"/>
        <end position="79"/>
    </location>
</feature>